<dbReference type="Gene3D" id="3.30.2350.10">
    <property type="entry name" value="Pseudouridine synthase"/>
    <property type="match status" value="1"/>
</dbReference>
<dbReference type="InterPro" id="IPR020103">
    <property type="entry name" value="PsdUridine_synth_cat_dom_sf"/>
</dbReference>
<proteinExistence type="inferred from homology"/>
<dbReference type="GO" id="GO:0000455">
    <property type="term" value="P:enzyme-directed rRNA pseudouridine synthesis"/>
    <property type="evidence" value="ECO:0007669"/>
    <property type="project" value="TreeGrafter"/>
</dbReference>
<dbReference type="EMBL" id="ANHY01000020">
    <property type="protein sequence ID" value="EKV27301.1"/>
    <property type="molecule type" value="Genomic_DNA"/>
</dbReference>
<dbReference type="STRING" id="1238182.C882_1803"/>
<dbReference type="GO" id="GO:0140098">
    <property type="term" value="F:catalytic activity, acting on RNA"/>
    <property type="evidence" value="ECO:0007669"/>
    <property type="project" value="UniProtKB-ARBA"/>
</dbReference>
<dbReference type="Proteomes" id="UP000009881">
    <property type="component" value="Unassembled WGS sequence"/>
</dbReference>
<dbReference type="PANTHER" id="PTHR21600">
    <property type="entry name" value="MITOCHONDRIAL RNA PSEUDOURIDINE SYNTHASE"/>
    <property type="match status" value="1"/>
</dbReference>
<keyword evidence="2" id="KW-0413">Isomerase</keyword>
<dbReference type="PATRIC" id="fig|1238182.3.peg.3757"/>
<dbReference type="PROSITE" id="PS01129">
    <property type="entry name" value="PSI_RLU"/>
    <property type="match status" value="1"/>
</dbReference>
<dbReference type="CDD" id="cd02869">
    <property type="entry name" value="PseudoU_synth_RluA_like"/>
    <property type="match status" value="1"/>
</dbReference>
<accession>K9HF45</accession>
<dbReference type="eggNOG" id="COG0564">
    <property type="taxonomic scope" value="Bacteria"/>
</dbReference>
<comment type="similarity">
    <text evidence="1">Belongs to the pseudouridine synthase RluA family.</text>
</comment>
<dbReference type="PANTHER" id="PTHR21600:SF44">
    <property type="entry name" value="RIBOSOMAL LARGE SUBUNIT PSEUDOURIDINE SYNTHASE D"/>
    <property type="match status" value="1"/>
</dbReference>
<reference evidence="4 5" key="1">
    <citation type="journal article" date="2013" name="Genome Announc.">
        <title>Draft Genome Sequence of an Alphaproteobacterium, Caenispirillum salinarum AK4(T), Isolated from a Solar Saltern.</title>
        <authorList>
            <person name="Khatri I."/>
            <person name="Singh A."/>
            <person name="Korpole S."/>
            <person name="Pinnaka A.K."/>
            <person name="Subramanian S."/>
        </authorList>
    </citation>
    <scope>NUCLEOTIDE SEQUENCE [LARGE SCALE GENOMIC DNA]</scope>
    <source>
        <strain evidence="4 5">AK4</strain>
    </source>
</reference>
<dbReference type="InterPro" id="IPR050188">
    <property type="entry name" value="RluA_PseudoU_synthase"/>
</dbReference>
<feature type="domain" description="Pseudouridine synthase RsuA/RluA-like" evidence="3">
    <location>
        <begin position="18"/>
        <end position="168"/>
    </location>
</feature>
<evidence type="ECO:0000256" key="1">
    <source>
        <dbReference type="ARBA" id="ARBA00010876"/>
    </source>
</evidence>
<dbReference type="GO" id="GO:0003723">
    <property type="term" value="F:RNA binding"/>
    <property type="evidence" value="ECO:0007669"/>
    <property type="project" value="InterPro"/>
</dbReference>
<evidence type="ECO:0000256" key="2">
    <source>
        <dbReference type="ARBA" id="ARBA00023235"/>
    </source>
</evidence>
<evidence type="ECO:0000313" key="4">
    <source>
        <dbReference type="EMBL" id="EKV27301.1"/>
    </source>
</evidence>
<dbReference type="SUPFAM" id="SSF55120">
    <property type="entry name" value="Pseudouridine synthase"/>
    <property type="match status" value="1"/>
</dbReference>
<dbReference type="InterPro" id="IPR006145">
    <property type="entry name" value="PsdUridine_synth_RsuA/RluA"/>
</dbReference>
<dbReference type="GO" id="GO:0009982">
    <property type="term" value="F:pseudouridine synthase activity"/>
    <property type="evidence" value="ECO:0007669"/>
    <property type="project" value="InterPro"/>
</dbReference>
<keyword evidence="5" id="KW-1185">Reference proteome</keyword>
<organism evidence="4 5">
    <name type="scientific">Caenispirillum salinarum AK4</name>
    <dbReference type="NCBI Taxonomy" id="1238182"/>
    <lineage>
        <taxon>Bacteria</taxon>
        <taxon>Pseudomonadati</taxon>
        <taxon>Pseudomonadota</taxon>
        <taxon>Alphaproteobacteria</taxon>
        <taxon>Rhodospirillales</taxon>
        <taxon>Novispirillaceae</taxon>
        <taxon>Caenispirillum</taxon>
    </lineage>
</organism>
<dbReference type="Pfam" id="PF00849">
    <property type="entry name" value="PseudoU_synth_2"/>
    <property type="match status" value="1"/>
</dbReference>
<gene>
    <name evidence="4" type="ORF">C882_1803</name>
</gene>
<comment type="caution">
    <text evidence="4">The sequence shown here is derived from an EMBL/GenBank/DDBJ whole genome shotgun (WGS) entry which is preliminary data.</text>
</comment>
<dbReference type="InterPro" id="IPR006224">
    <property type="entry name" value="PsdUridine_synth_RluA-like_CS"/>
</dbReference>
<evidence type="ECO:0000313" key="5">
    <source>
        <dbReference type="Proteomes" id="UP000009881"/>
    </source>
</evidence>
<name>K9HF45_9PROT</name>
<evidence type="ECO:0000259" key="3">
    <source>
        <dbReference type="Pfam" id="PF00849"/>
    </source>
</evidence>
<dbReference type="AlphaFoldDB" id="K9HF45"/>
<dbReference type="RefSeq" id="WP_009542199.1">
    <property type="nucleotide sequence ID" value="NZ_ANHY01000020.1"/>
</dbReference>
<protein>
    <submittedName>
        <fullName evidence="4">Ribosomal large subunit pseudouridine synthase C</fullName>
    </submittedName>
</protein>
<dbReference type="OrthoDB" id="9807829at2"/>
<sequence>MTPDAILNCLLYKDSLMLVLNKPAGLPVHAGPKGGDNLEMFLDPLRFGLPRLPSLAHRLDRDTSGCLILGRHSKALRKLGKLFQQGRVEKTYWAVVDGAPPKEQGVLHAKLRKLTPKSGWKMVVDEAEGQPAVTEYRVLGRSDDGRRTWLECKPKTGRTHQIRVHCAHLGCPIVGDAVYGTPGVAPLHLHARGVAVPLYPSRDEPIAVEAPVPEHMRALLKACGFSEAADVAAAP</sequence>